<feature type="non-terminal residue" evidence="1">
    <location>
        <position position="23"/>
    </location>
</feature>
<comment type="caution">
    <text evidence="1">The sequence shown here is derived from an EMBL/GenBank/DDBJ whole genome shotgun (WGS) entry which is preliminary data.</text>
</comment>
<evidence type="ECO:0000313" key="2">
    <source>
        <dbReference type="Proteomes" id="UP000265520"/>
    </source>
</evidence>
<protein>
    <recommendedName>
        <fullName evidence="3">Gag-pol polyprotein</fullName>
    </recommendedName>
</protein>
<dbReference type="AlphaFoldDB" id="A0A392W6T2"/>
<sequence length="23" mass="2651">MLRSLPKKFDMKVTAIEEAKDIS</sequence>
<dbReference type="Proteomes" id="UP000265520">
    <property type="component" value="Unassembled WGS sequence"/>
</dbReference>
<organism evidence="1 2">
    <name type="scientific">Trifolium medium</name>
    <dbReference type="NCBI Taxonomy" id="97028"/>
    <lineage>
        <taxon>Eukaryota</taxon>
        <taxon>Viridiplantae</taxon>
        <taxon>Streptophyta</taxon>
        <taxon>Embryophyta</taxon>
        <taxon>Tracheophyta</taxon>
        <taxon>Spermatophyta</taxon>
        <taxon>Magnoliopsida</taxon>
        <taxon>eudicotyledons</taxon>
        <taxon>Gunneridae</taxon>
        <taxon>Pentapetalae</taxon>
        <taxon>rosids</taxon>
        <taxon>fabids</taxon>
        <taxon>Fabales</taxon>
        <taxon>Fabaceae</taxon>
        <taxon>Papilionoideae</taxon>
        <taxon>50 kb inversion clade</taxon>
        <taxon>NPAAA clade</taxon>
        <taxon>Hologalegina</taxon>
        <taxon>IRL clade</taxon>
        <taxon>Trifolieae</taxon>
        <taxon>Trifolium</taxon>
    </lineage>
</organism>
<keyword evidence="2" id="KW-1185">Reference proteome</keyword>
<evidence type="ECO:0000313" key="1">
    <source>
        <dbReference type="EMBL" id="MCI96036.1"/>
    </source>
</evidence>
<accession>A0A392W6T2</accession>
<dbReference type="EMBL" id="LXQA011403995">
    <property type="protein sequence ID" value="MCI96036.1"/>
    <property type="molecule type" value="Genomic_DNA"/>
</dbReference>
<evidence type="ECO:0008006" key="3">
    <source>
        <dbReference type="Google" id="ProtNLM"/>
    </source>
</evidence>
<reference evidence="1 2" key="1">
    <citation type="journal article" date="2018" name="Front. Plant Sci.">
        <title>Red Clover (Trifolium pratense) and Zigzag Clover (T. medium) - A Picture of Genomic Similarities and Differences.</title>
        <authorList>
            <person name="Dluhosova J."/>
            <person name="Istvanek J."/>
            <person name="Nedelnik J."/>
            <person name="Repkova J."/>
        </authorList>
    </citation>
    <scope>NUCLEOTIDE SEQUENCE [LARGE SCALE GENOMIC DNA]</scope>
    <source>
        <strain evidence="2">cv. 10/8</strain>
        <tissue evidence="1">Leaf</tissue>
    </source>
</reference>
<name>A0A392W6T2_9FABA</name>
<proteinExistence type="predicted"/>